<evidence type="ECO:0000313" key="9">
    <source>
        <dbReference type="RefSeq" id="XP_006820731.1"/>
    </source>
</evidence>
<keyword evidence="5" id="KW-0406">Ion transport</keyword>
<evidence type="ECO:0000256" key="5">
    <source>
        <dbReference type="ARBA" id="ARBA00023065"/>
    </source>
</evidence>
<evidence type="ECO:0000256" key="2">
    <source>
        <dbReference type="ARBA" id="ARBA00022448"/>
    </source>
</evidence>
<dbReference type="PANTHER" id="PTHR42985:SF40">
    <property type="entry name" value="LD47995P-RELATED"/>
    <property type="match status" value="1"/>
</dbReference>
<dbReference type="PANTHER" id="PTHR42985">
    <property type="entry name" value="SODIUM-COUPLED MONOCARBOXYLATE TRANSPORTER"/>
    <property type="match status" value="1"/>
</dbReference>
<evidence type="ECO:0000256" key="1">
    <source>
        <dbReference type="ARBA" id="ARBA00004651"/>
    </source>
</evidence>
<evidence type="ECO:0000256" key="7">
    <source>
        <dbReference type="SAM" id="Phobius"/>
    </source>
</evidence>
<reference evidence="9" key="1">
    <citation type="submission" date="2025-08" db="UniProtKB">
        <authorList>
            <consortium name="RefSeq"/>
        </authorList>
    </citation>
    <scope>IDENTIFICATION</scope>
    <source>
        <tissue evidence="9">Testes</tissue>
    </source>
</reference>
<keyword evidence="6" id="KW-0739">Sodium transport</keyword>
<dbReference type="InterPro" id="IPR038377">
    <property type="entry name" value="Na/Glc_symporter_sf"/>
</dbReference>
<keyword evidence="2" id="KW-0813">Transport</keyword>
<gene>
    <name evidence="9" type="primary">LOC102810176</name>
</gene>
<keyword evidence="7" id="KW-0472">Membrane</keyword>
<dbReference type="GeneID" id="102810176"/>
<accession>A0ABM0ML40</accession>
<dbReference type="Proteomes" id="UP000694865">
    <property type="component" value="Unplaced"/>
</dbReference>
<name>A0ABM0ML40_SACKO</name>
<dbReference type="RefSeq" id="XP_006820731.1">
    <property type="nucleotide sequence ID" value="XM_006820668.1"/>
</dbReference>
<keyword evidence="7" id="KW-1133">Transmembrane helix</keyword>
<dbReference type="Gene3D" id="1.20.1730.10">
    <property type="entry name" value="Sodium/glucose cotransporter"/>
    <property type="match status" value="1"/>
</dbReference>
<evidence type="ECO:0000256" key="3">
    <source>
        <dbReference type="ARBA" id="ARBA00022475"/>
    </source>
</evidence>
<feature type="transmembrane region" description="Helical" evidence="7">
    <location>
        <begin position="76"/>
        <end position="93"/>
    </location>
</feature>
<comment type="subcellular location">
    <subcellularLocation>
        <location evidence="1">Cell membrane</location>
        <topology evidence="1">Multi-pass membrane protein</topology>
    </subcellularLocation>
</comment>
<sequence length="132" mass="14689">MALMNDAEDMKTLEPLRKDQFSLDPTIRLTFISLLLCGLVSVLNDMSSQVIAQRYLCASTSRTAQKSTLLALPLEALRILMFASTGIALYAFYNNKLTALIPAVNNTDTLSNIDDVTAPRYEPNYKEPEQVL</sequence>
<protein>
    <submittedName>
        <fullName evidence="9">Uncharacterized protein LOC102810176</fullName>
    </submittedName>
</protein>
<organism evidence="8 9">
    <name type="scientific">Saccoglossus kowalevskii</name>
    <name type="common">Acorn worm</name>
    <dbReference type="NCBI Taxonomy" id="10224"/>
    <lineage>
        <taxon>Eukaryota</taxon>
        <taxon>Metazoa</taxon>
        <taxon>Hemichordata</taxon>
        <taxon>Enteropneusta</taxon>
        <taxon>Harrimaniidae</taxon>
        <taxon>Saccoglossus</taxon>
    </lineage>
</organism>
<keyword evidence="4" id="KW-0915">Sodium</keyword>
<evidence type="ECO:0000256" key="4">
    <source>
        <dbReference type="ARBA" id="ARBA00023053"/>
    </source>
</evidence>
<evidence type="ECO:0000256" key="6">
    <source>
        <dbReference type="ARBA" id="ARBA00023201"/>
    </source>
</evidence>
<proteinExistence type="predicted"/>
<keyword evidence="7" id="KW-0812">Transmembrane</keyword>
<keyword evidence="3" id="KW-1003">Cell membrane</keyword>
<keyword evidence="8" id="KW-1185">Reference proteome</keyword>
<dbReference type="InterPro" id="IPR051163">
    <property type="entry name" value="Sodium:Solute_Symporter_SSF"/>
</dbReference>
<evidence type="ECO:0000313" key="8">
    <source>
        <dbReference type="Proteomes" id="UP000694865"/>
    </source>
</evidence>